<accession>A0A7J6WRW1</accession>
<protein>
    <submittedName>
        <fullName evidence="2">Uncharacterized protein</fullName>
    </submittedName>
</protein>
<sequence length="179" mass="19826">ELQPVATHNAFAALNLSEDEIIPHIPLKRASAFPSTRQSPLPAEQTHNQGCRHPDSQDLQSLDMEIIPVQNPAEENIPSETTYMPDPQGSNPNLHDGIFIVPPRPLMITNGEDLSEGEDQPVVEITNYGSDSEVRGRKYKTYAPQLMVTRSRSQGHKPSSKHCVKHVASYYMECPGCGQ</sequence>
<evidence type="ECO:0000313" key="3">
    <source>
        <dbReference type="Proteomes" id="UP000554482"/>
    </source>
</evidence>
<dbReference type="Proteomes" id="UP000554482">
    <property type="component" value="Unassembled WGS sequence"/>
</dbReference>
<reference evidence="2 3" key="1">
    <citation type="submission" date="2020-06" db="EMBL/GenBank/DDBJ databases">
        <title>Transcriptomic and genomic resources for Thalictrum thalictroides and T. hernandezii: Facilitating candidate gene discovery in an emerging model plant lineage.</title>
        <authorList>
            <person name="Arias T."/>
            <person name="Riano-Pachon D.M."/>
            <person name="Di Stilio V.S."/>
        </authorList>
    </citation>
    <scope>NUCLEOTIDE SEQUENCE [LARGE SCALE GENOMIC DNA]</scope>
    <source>
        <strain evidence="3">cv. WT478/WT964</strain>
        <tissue evidence="2">Leaves</tissue>
    </source>
</reference>
<evidence type="ECO:0000313" key="2">
    <source>
        <dbReference type="EMBL" id="KAF5199697.1"/>
    </source>
</evidence>
<organism evidence="2 3">
    <name type="scientific">Thalictrum thalictroides</name>
    <name type="common">Rue-anemone</name>
    <name type="synonym">Anemone thalictroides</name>
    <dbReference type="NCBI Taxonomy" id="46969"/>
    <lineage>
        <taxon>Eukaryota</taxon>
        <taxon>Viridiplantae</taxon>
        <taxon>Streptophyta</taxon>
        <taxon>Embryophyta</taxon>
        <taxon>Tracheophyta</taxon>
        <taxon>Spermatophyta</taxon>
        <taxon>Magnoliopsida</taxon>
        <taxon>Ranunculales</taxon>
        <taxon>Ranunculaceae</taxon>
        <taxon>Thalictroideae</taxon>
        <taxon>Thalictrum</taxon>
    </lineage>
</organism>
<evidence type="ECO:0000256" key="1">
    <source>
        <dbReference type="SAM" id="MobiDB-lite"/>
    </source>
</evidence>
<name>A0A7J6WRW1_THATH</name>
<proteinExistence type="predicted"/>
<feature type="non-terminal residue" evidence="2">
    <location>
        <position position="1"/>
    </location>
</feature>
<comment type="caution">
    <text evidence="2">The sequence shown here is derived from an EMBL/GenBank/DDBJ whole genome shotgun (WGS) entry which is preliminary data.</text>
</comment>
<keyword evidence="3" id="KW-1185">Reference proteome</keyword>
<feature type="compositionally biased region" description="Polar residues" evidence="1">
    <location>
        <begin position="33"/>
        <end position="49"/>
    </location>
</feature>
<dbReference type="AlphaFoldDB" id="A0A7J6WRW1"/>
<dbReference type="EMBL" id="JABWDY010011556">
    <property type="protein sequence ID" value="KAF5199697.1"/>
    <property type="molecule type" value="Genomic_DNA"/>
</dbReference>
<feature type="region of interest" description="Disordered" evidence="1">
    <location>
        <begin position="33"/>
        <end position="56"/>
    </location>
</feature>
<gene>
    <name evidence="2" type="ORF">FRX31_010716</name>
</gene>